<accession>A0A9D9E9C4</accession>
<comment type="similarity">
    <text evidence="2 8">Belongs to the PhoU family.</text>
</comment>
<evidence type="ECO:0000256" key="4">
    <source>
        <dbReference type="ARBA" id="ARBA00022448"/>
    </source>
</evidence>
<comment type="subunit">
    <text evidence="3 8">Homodimer.</text>
</comment>
<dbReference type="NCBIfam" id="TIGR02135">
    <property type="entry name" value="phoU_full"/>
    <property type="match status" value="1"/>
</dbReference>
<reference evidence="10" key="1">
    <citation type="submission" date="2020-10" db="EMBL/GenBank/DDBJ databases">
        <authorList>
            <person name="Gilroy R."/>
        </authorList>
    </citation>
    <scope>NUCLEOTIDE SEQUENCE</scope>
    <source>
        <strain evidence="10">11167</strain>
    </source>
</reference>
<sequence>MARERFNEQLGDLNTELIQMGGLCESAIDTCVEALVNGDEALVAEVSRREREIDEKESEITALCMKMLLHQQPVASDLRQISAALKMVTDLERIGDQADDIGEMISYTTAHKVDEYSLIQKMGLATKRMVREAIDAFVKQDAKLAGEVIKYDDTVDELFVGIKRSVIDAIDKKTIDGEYASDILMIAKYFERIGDHAVNVAEWVEYAITGVHRKDEELQ</sequence>
<evidence type="ECO:0000313" key="11">
    <source>
        <dbReference type="Proteomes" id="UP000823633"/>
    </source>
</evidence>
<evidence type="ECO:0000256" key="2">
    <source>
        <dbReference type="ARBA" id="ARBA00008107"/>
    </source>
</evidence>
<dbReference type="Proteomes" id="UP000823633">
    <property type="component" value="Unassembled WGS sequence"/>
</dbReference>
<dbReference type="InterPro" id="IPR028366">
    <property type="entry name" value="PhoU"/>
</dbReference>
<keyword evidence="5 8" id="KW-0963">Cytoplasm</keyword>
<dbReference type="InterPro" id="IPR038078">
    <property type="entry name" value="PhoU-like_sf"/>
</dbReference>
<evidence type="ECO:0000313" key="10">
    <source>
        <dbReference type="EMBL" id="MBO8443428.1"/>
    </source>
</evidence>
<evidence type="ECO:0000256" key="6">
    <source>
        <dbReference type="ARBA" id="ARBA00022592"/>
    </source>
</evidence>
<dbReference type="GO" id="GO:0005737">
    <property type="term" value="C:cytoplasm"/>
    <property type="evidence" value="ECO:0007669"/>
    <property type="project" value="UniProtKB-SubCell"/>
</dbReference>
<proteinExistence type="inferred from homology"/>
<evidence type="ECO:0000256" key="8">
    <source>
        <dbReference type="PIRNR" id="PIRNR003107"/>
    </source>
</evidence>
<evidence type="ECO:0000256" key="3">
    <source>
        <dbReference type="ARBA" id="ARBA00011738"/>
    </source>
</evidence>
<reference evidence="10" key="2">
    <citation type="journal article" date="2021" name="PeerJ">
        <title>Extensive microbial diversity within the chicken gut microbiome revealed by metagenomics and culture.</title>
        <authorList>
            <person name="Gilroy R."/>
            <person name="Ravi A."/>
            <person name="Getino M."/>
            <person name="Pursley I."/>
            <person name="Horton D.L."/>
            <person name="Alikhan N.F."/>
            <person name="Baker D."/>
            <person name="Gharbi K."/>
            <person name="Hall N."/>
            <person name="Watson M."/>
            <person name="Adriaenssens E.M."/>
            <person name="Foster-Nyarko E."/>
            <person name="Jarju S."/>
            <person name="Secka A."/>
            <person name="Antonio M."/>
            <person name="Oren A."/>
            <person name="Chaudhuri R.R."/>
            <person name="La Ragione R."/>
            <person name="Hildebrand F."/>
            <person name="Pallen M.J."/>
        </authorList>
    </citation>
    <scope>NUCLEOTIDE SEQUENCE</scope>
    <source>
        <strain evidence="10">11167</strain>
    </source>
</reference>
<organism evidence="10 11">
    <name type="scientific">Candidatus Aphodenecus pullistercoris</name>
    <dbReference type="NCBI Taxonomy" id="2840669"/>
    <lineage>
        <taxon>Bacteria</taxon>
        <taxon>Pseudomonadati</taxon>
        <taxon>Spirochaetota</taxon>
        <taxon>Spirochaetia</taxon>
        <taxon>Spirochaetales</taxon>
        <taxon>Candidatus Aphodenecus</taxon>
    </lineage>
</organism>
<dbReference type="PANTHER" id="PTHR42930">
    <property type="entry name" value="PHOSPHATE-SPECIFIC TRANSPORT SYSTEM ACCESSORY PROTEIN PHOU"/>
    <property type="match status" value="1"/>
</dbReference>
<dbReference type="GO" id="GO:0006817">
    <property type="term" value="P:phosphate ion transport"/>
    <property type="evidence" value="ECO:0007669"/>
    <property type="project" value="UniProtKB-KW"/>
</dbReference>
<evidence type="ECO:0000256" key="1">
    <source>
        <dbReference type="ARBA" id="ARBA00004496"/>
    </source>
</evidence>
<dbReference type="Pfam" id="PF01895">
    <property type="entry name" value="PhoU"/>
    <property type="match status" value="2"/>
</dbReference>
<dbReference type="EMBL" id="JADIMU010000043">
    <property type="protein sequence ID" value="MBO8443428.1"/>
    <property type="molecule type" value="Genomic_DNA"/>
</dbReference>
<dbReference type="Gene3D" id="1.20.58.220">
    <property type="entry name" value="Phosphate transport system protein phou homolog 2, domain 2"/>
    <property type="match status" value="1"/>
</dbReference>
<comment type="subcellular location">
    <subcellularLocation>
        <location evidence="1 8">Cytoplasm</location>
    </subcellularLocation>
</comment>
<comment type="caution">
    <text evidence="10">The sequence shown here is derived from an EMBL/GenBank/DDBJ whole genome shotgun (WGS) entry which is preliminary data.</text>
</comment>
<dbReference type="GO" id="GO:0045936">
    <property type="term" value="P:negative regulation of phosphate metabolic process"/>
    <property type="evidence" value="ECO:0007669"/>
    <property type="project" value="InterPro"/>
</dbReference>
<evidence type="ECO:0000256" key="7">
    <source>
        <dbReference type="ARBA" id="ARBA00056181"/>
    </source>
</evidence>
<dbReference type="GO" id="GO:0030643">
    <property type="term" value="P:intracellular phosphate ion homeostasis"/>
    <property type="evidence" value="ECO:0007669"/>
    <property type="project" value="InterPro"/>
</dbReference>
<protein>
    <recommendedName>
        <fullName evidence="8">Phosphate-specific transport system accessory protein PhoU</fullName>
    </recommendedName>
</protein>
<dbReference type="AlphaFoldDB" id="A0A9D9E9C4"/>
<dbReference type="FunFam" id="1.20.58.220:FF:000004">
    <property type="entry name" value="Phosphate-specific transport system accessory protein PhoU"/>
    <property type="match status" value="1"/>
</dbReference>
<feature type="domain" description="PhoU" evidence="9">
    <location>
        <begin position="119"/>
        <end position="204"/>
    </location>
</feature>
<dbReference type="SUPFAM" id="SSF109755">
    <property type="entry name" value="PhoU-like"/>
    <property type="match status" value="1"/>
</dbReference>
<evidence type="ECO:0000259" key="9">
    <source>
        <dbReference type="Pfam" id="PF01895"/>
    </source>
</evidence>
<name>A0A9D9E9C4_9SPIR</name>
<dbReference type="PIRSF" id="PIRSF003107">
    <property type="entry name" value="PhoU"/>
    <property type="match status" value="1"/>
</dbReference>
<keyword evidence="6 8" id="KW-0592">Phosphate transport</keyword>
<feature type="domain" description="PhoU" evidence="9">
    <location>
        <begin position="18"/>
        <end position="104"/>
    </location>
</feature>
<evidence type="ECO:0000256" key="5">
    <source>
        <dbReference type="ARBA" id="ARBA00022490"/>
    </source>
</evidence>
<gene>
    <name evidence="10" type="primary">phoU</name>
    <name evidence="10" type="ORF">IAC42_06680</name>
</gene>
<dbReference type="PANTHER" id="PTHR42930:SF3">
    <property type="entry name" value="PHOSPHATE-SPECIFIC TRANSPORT SYSTEM ACCESSORY PROTEIN PHOU"/>
    <property type="match status" value="1"/>
</dbReference>
<keyword evidence="4 8" id="KW-0813">Transport</keyword>
<comment type="function">
    <text evidence="7 8">Plays a role in the regulation of phosphate uptake.</text>
</comment>
<dbReference type="InterPro" id="IPR026022">
    <property type="entry name" value="PhoU_dom"/>
</dbReference>